<proteinExistence type="predicted"/>
<comment type="caution">
    <text evidence="1">The sequence shown here is derived from an EMBL/GenBank/DDBJ whole genome shotgun (WGS) entry which is preliminary data.</text>
</comment>
<name>A0ABT4Z8G7_HALEZ</name>
<keyword evidence="2" id="KW-1185">Reference proteome</keyword>
<organism evidence="1 2">
    <name type="scientific">Halorubrum ezzemoulense</name>
    <name type="common">Halorubrum chaoviator</name>
    <dbReference type="NCBI Taxonomy" id="337243"/>
    <lineage>
        <taxon>Archaea</taxon>
        <taxon>Methanobacteriati</taxon>
        <taxon>Methanobacteriota</taxon>
        <taxon>Stenosarchaea group</taxon>
        <taxon>Halobacteria</taxon>
        <taxon>Halobacteriales</taxon>
        <taxon>Haloferacaceae</taxon>
        <taxon>Halorubrum</taxon>
    </lineage>
</organism>
<dbReference type="Proteomes" id="UP001210528">
    <property type="component" value="Unassembled WGS sequence"/>
</dbReference>
<accession>A0ABT4Z8G7</accession>
<evidence type="ECO:0000313" key="1">
    <source>
        <dbReference type="EMBL" id="MDB2294252.1"/>
    </source>
</evidence>
<gene>
    <name evidence="1" type="ORF">PM085_18745</name>
</gene>
<evidence type="ECO:0000313" key="2">
    <source>
        <dbReference type="Proteomes" id="UP001210528"/>
    </source>
</evidence>
<protein>
    <submittedName>
        <fullName evidence="1">Uncharacterized protein</fullName>
    </submittedName>
</protein>
<dbReference type="EMBL" id="JAQLUK010000074">
    <property type="protein sequence ID" value="MDB2294252.1"/>
    <property type="molecule type" value="Genomic_DNA"/>
</dbReference>
<sequence>MPERSPRARLEGQLYEIEQRIITYQDLLANEPGIKTKWAIKDAIDAMREHRTLVEQALDDHPH</sequence>
<dbReference type="RefSeq" id="WP_271970666.1">
    <property type="nucleotide sequence ID" value="NZ_JAQLUK010000074.1"/>
</dbReference>
<reference evidence="1 2" key="1">
    <citation type="submission" date="2023-01" db="EMBL/GenBank/DDBJ databases">
        <title>Halorubrum ezzemoulense from Santa Pola, Spain.</title>
        <authorList>
            <person name="Feng Y."/>
            <person name="Louyakis A.S."/>
            <person name="Gogarten J.P."/>
        </authorList>
    </citation>
    <scope>NUCLEOTIDE SEQUENCE [LARGE SCALE GENOMIC DNA]</scope>
    <source>
        <strain evidence="1 2">AMM015</strain>
    </source>
</reference>